<dbReference type="EMBL" id="CP134879">
    <property type="protein sequence ID" value="WNM24468.1"/>
    <property type="molecule type" value="Genomic_DNA"/>
</dbReference>
<dbReference type="InterPro" id="IPR008523">
    <property type="entry name" value="DUF805"/>
</dbReference>
<sequence>MGFIEAIRTGFTKYADFGGRARRSEYWWWSLFTGLVSLVMGIVLAILMTIAFVPVVSQADSDGNLPSDALDAGFWVPMVIGWGIYTVVLLGLLLPSLAVFVRRMHDTDRSGWWYWISLVPGGGIVLLVFAVQDSTPGANRYGPNPKGIDGSWPQAPHGYAAPGAPTGYQAAAPGYLPAPQAAFPAPPAPPADADQSPDDPFAQPPR</sequence>
<proteinExistence type="predicted"/>
<feature type="transmembrane region" description="Helical" evidence="2">
    <location>
        <begin position="112"/>
        <end position="131"/>
    </location>
</feature>
<reference evidence="3 4" key="1">
    <citation type="submission" date="2023-09" db="EMBL/GenBank/DDBJ databases">
        <title>Demequina sp. a novel bacteria isolated from Capsicum annuum.</title>
        <authorList>
            <person name="Humaira Z."/>
            <person name="Lee J."/>
            <person name="Cho D."/>
        </authorList>
    </citation>
    <scope>NUCLEOTIDE SEQUENCE [LARGE SCALE GENOMIC DNA]</scope>
    <source>
        <strain evidence="3 4">OYTSA14</strain>
    </source>
</reference>
<keyword evidence="2" id="KW-1133">Transmembrane helix</keyword>
<dbReference type="Proteomes" id="UP001304125">
    <property type="component" value="Chromosome"/>
</dbReference>
<feature type="compositionally biased region" description="Low complexity" evidence="1">
    <location>
        <begin position="191"/>
        <end position="206"/>
    </location>
</feature>
<gene>
    <name evidence="3" type="ORF">RN606_14050</name>
</gene>
<dbReference type="GO" id="GO:0005886">
    <property type="term" value="C:plasma membrane"/>
    <property type="evidence" value="ECO:0007669"/>
    <property type="project" value="TreeGrafter"/>
</dbReference>
<dbReference type="PANTHER" id="PTHR34980">
    <property type="entry name" value="INNER MEMBRANE PROTEIN-RELATED-RELATED"/>
    <property type="match status" value="1"/>
</dbReference>
<evidence type="ECO:0000256" key="2">
    <source>
        <dbReference type="SAM" id="Phobius"/>
    </source>
</evidence>
<feature type="transmembrane region" description="Helical" evidence="2">
    <location>
        <begin position="74"/>
        <end position="100"/>
    </location>
</feature>
<dbReference type="RefSeq" id="WP_313498255.1">
    <property type="nucleotide sequence ID" value="NZ_CP134879.1"/>
</dbReference>
<keyword evidence="4" id="KW-1185">Reference proteome</keyword>
<keyword evidence="2" id="KW-0812">Transmembrane</keyword>
<evidence type="ECO:0000313" key="4">
    <source>
        <dbReference type="Proteomes" id="UP001304125"/>
    </source>
</evidence>
<keyword evidence="2" id="KW-0472">Membrane</keyword>
<name>A0AA96F606_9MICO</name>
<dbReference type="Pfam" id="PF05656">
    <property type="entry name" value="DUF805"/>
    <property type="match status" value="1"/>
</dbReference>
<evidence type="ECO:0000256" key="1">
    <source>
        <dbReference type="SAM" id="MobiDB-lite"/>
    </source>
</evidence>
<feature type="transmembrane region" description="Helical" evidence="2">
    <location>
        <begin position="26"/>
        <end position="54"/>
    </location>
</feature>
<accession>A0AA96F606</accession>
<organism evidence="3 4">
    <name type="scientific">Demequina capsici</name>
    <dbReference type="NCBI Taxonomy" id="3075620"/>
    <lineage>
        <taxon>Bacteria</taxon>
        <taxon>Bacillati</taxon>
        <taxon>Actinomycetota</taxon>
        <taxon>Actinomycetes</taxon>
        <taxon>Micrococcales</taxon>
        <taxon>Demequinaceae</taxon>
        <taxon>Demequina</taxon>
    </lineage>
</organism>
<protein>
    <submittedName>
        <fullName evidence="3">DUF805 domain-containing protein</fullName>
    </submittedName>
</protein>
<evidence type="ECO:0000313" key="3">
    <source>
        <dbReference type="EMBL" id="WNM24468.1"/>
    </source>
</evidence>
<dbReference type="PANTHER" id="PTHR34980:SF2">
    <property type="entry name" value="INNER MEMBRANE PROTEIN YHAH-RELATED"/>
    <property type="match status" value="1"/>
</dbReference>
<dbReference type="AlphaFoldDB" id="A0AA96F606"/>
<feature type="region of interest" description="Disordered" evidence="1">
    <location>
        <begin position="139"/>
        <end position="206"/>
    </location>
</feature>